<gene>
    <name evidence="7" type="ORF">AYI68_g1229</name>
</gene>
<dbReference type="GO" id="GO:0005730">
    <property type="term" value="C:nucleolus"/>
    <property type="evidence" value="ECO:0007669"/>
    <property type="project" value="UniProtKB-SubCell"/>
</dbReference>
<sequence length="305" mass="34938">MDSLKSFFEPSKYENSDAEYSDNISEKVSDDEMYQDFSKDRMYTSKKKPGHEDSEISSEDDSDNDDDKSTHNLELSDEDSLISGEAEKKAPKKRKNLEIDSESESEKPELKPLTKEEFLEFQKKEKKTGVIYMSRVPPFLKPNKVRRLLSKYGQIGRLFLAPEDPKMRMRRIKQGGSKRKGFTEGWIEFADKKVAKSVAQMLNNQPMAFERAEREYRLRNEMAQAKNEANEFINKVEKSKMIKGMEYKKSKKLASSDPSSTQDSSKSTSNTLTIKQLDVLSSKDSSLKNNTKLEDSVSSVLGKLL</sequence>
<evidence type="ECO:0000313" key="8">
    <source>
        <dbReference type="Proteomes" id="UP000187455"/>
    </source>
</evidence>
<dbReference type="EMBL" id="LSSL01000439">
    <property type="protein sequence ID" value="OLY84602.1"/>
    <property type="molecule type" value="Genomic_DNA"/>
</dbReference>
<dbReference type="CDD" id="cd12263">
    <property type="entry name" value="RRM_ABT1_like"/>
    <property type="match status" value="1"/>
</dbReference>
<keyword evidence="8" id="KW-1185">Reference proteome</keyword>
<comment type="subcellular location">
    <subcellularLocation>
        <location evidence="1">Nucleus</location>
        <location evidence="1">Nucleolus</location>
    </subcellularLocation>
</comment>
<dbReference type="GO" id="GO:0003723">
    <property type="term" value="F:RNA binding"/>
    <property type="evidence" value="ECO:0007669"/>
    <property type="project" value="UniProtKB-KW"/>
</dbReference>
<keyword evidence="3" id="KW-0694">RNA-binding</keyword>
<dbReference type="GO" id="GO:0034462">
    <property type="term" value="P:small-subunit processome assembly"/>
    <property type="evidence" value="ECO:0007669"/>
    <property type="project" value="TreeGrafter"/>
</dbReference>
<dbReference type="AlphaFoldDB" id="A0A1R0H5W5"/>
<dbReference type="GO" id="GO:0000480">
    <property type="term" value="P:endonucleolytic cleavage in 5'-ETS of tricistronic rRNA transcript (SSU-rRNA, 5.8S rRNA, LSU-rRNA)"/>
    <property type="evidence" value="ECO:0007669"/>
    <property type="project" value="TreeGrafter"/>
</dbReference>
<evidence type="ECO:0000256" key="6">
    <source>
        <dbReference type="SAM" id="MobiDB-lite"/>
    </source>
</evidence>
<protein>
    <recommendedName>
        <fullName evidence="5">18S rRNA factor 2</fullName>
    </recommendedName>
</protein>
<dbReference type="Proteomes" id="UP000187455">
    <property type="component" value="Unassembled WGS sequence"/>
</dbReference>
<evidence type="ECO:0000256" key="2">
    <source>
        <dbReference type="ARBA" id="ARBA00005819"/>
    </source>
</evidence>
<evidence type="ECO:0000256" key="1">
    <source>
        <dbReference type="ARBA" id="ARBA00004604"/>
    </source>
</evidence>
<dbReference type="OrthoDB" id="287393at2759"/>
<proteinExistence type="inferred from homology"/>
<organism evidence="7 8">
    <name type="scientific">Smittium mucronatum</name>
    <dbReference type="NCBI Taxonomy" id="133383"/>
    <lineage>
        <taxon>Eukaryota</taxon>
        <taxon>Fungi</taxon>
        <taxon>Fungi incertae sedis</taxon>
        <taxon>Zoopagomycota</taxon>
        <taxon>Kickxellomycotina</taxon>
        <taxon>Harpellomycetes</taxon>
        <taxon>Harpellales</taxon>
        <taxon>Legeriomycetaceae</taxon>
        <taxon>Smittium</taxon>
    </lineage>
</organism>
<feature type="compositionally biased region" description="Acidic residues" evidence="6">
    <location>
        <begin position="55"/>
        <end position="66"/>
    </location>
</feature>
<dbReference type="PANTHER" id="PTHR12311">
    <property type="entry name" value="ACTIVATOR OF BASAL TRANSCRIPTION 1"/>
    <property type="match status" value="1"/>
</dbReference>
<comment type="caution">
    <text evidence="7">The sequence shown here is derived from an EMBL/GenBank/DDBJ whole genome shotgun (WGS) entry which is preliminary data.</text>
</comment>
<dbReference type="PANTHER" id="PTHR12311:SF7">
    <property type="entry name" value="ACTIVATOR OF BASAL TRANSCRIPTION 1"/>
    <property type="match status" value="1"/>
</dbReference>
<evidence type="ECO:0000256" key="3">
    <source>
        <dbReference type="ARBA" id="ARBA00022884"/>
    </source>
</evidence>
<name>A0A1R0H5W5_9FUNG</name>
<dbReference type="InterPro" id="IPR035979">
    <property type="entry name" value="RBD_domain_sf"/>
</dbReference>
<comment type="similarity">
    <text evidence="2">Belongs to the ESF2/ABP1 family.</text>
</comment>
<dbReference type="InterPro" id="IPR012677">
    <property type="entry name" value="Nucleotide-bd_a/b_plait_sf"/>
</dbReference>
<dbReference type="InterPro" id="IPR034353">
    <property type="entry name" value="ABT1/ESF2_RRM"/>
</dbReference>
<feature type="compositionally biased region" description="Low complexity" evidence="6">
    <location>
        <begin position="255"/>
        <end position="290"/>
    </location>
</feature>
<dbReference type="InterPro" id="IPR039119">
    <property type="entry name" value="ABT1/Esf2"/>
</dbReference>
<reference evidence="7 8" key="1">
    <citation type="journal article" date="2016" name="Mol. Biol. Evol.">
        <title>Genome-Wide Survey of Gut Fungi (Harpellales) Reveals the First Horizontally Transferred Ubiquitin Gene from a Mosquito Host.</title>
        <authorList>
            <person name="Wang Y."/>
            <person name="White M.M."/>
            <person name="Kvist S."/>
            <person name="Moncalvo J.M."/>
        </authorList>
    </citation>
    <scope>NUCLEOTIDE SEQUENCE [LARGE SCALE GENOMIC DNA]</scope>
    <source>
        <strain evidence="7 8">ALG-7-W6</strain>
    </source>
</reference>
<dbReference type="SUPFAM" id="SSF54928">
    <property type="entry name" value="RNA-binding domain, RBD"/>
    <property type="match status" value="1"/>
</dbReference>
<feature type="region of interest" description="Disordered" evidence="6">
    <location>
        <begin position="1"/>
        <end position="114"/>
    </location>
</feature>
<evidence type="ECO:0000256" key="4">
    <source>
        <dbReference type="ARBA" id="ARBA00023242"/>
    </source>
</evidence>
<dbReference type="STRING" id="133383.A0A1R0H5W5"/>
<accession>A0A1R0H5W5</accession>
<dbReference type="Gene3D" id="3.30.70.330">
    <property type="match status" value="1"/>
</dbReference>
<evidence type="ECO:0000256" key="5">
    <source>
        <dbReference type="ARBA" id="ARBA00032634"/>
    </source>
</evidence>
<dbReference type="GO" id="GO:0000447">
    <property type="term" value="P:endonucleolytic cleavage in ITS1 to separate SSU-rRNA from 5.8S rRNA and LSU-rRNA from tricistronic rRNA transcript (SSU-rRNA, 5.8S rRNA, LSU-rRNA)"/>
    <property type="evidence" value="ECO:0007669"/>
    <property type="project" value="TreeGrafter"/>
</dbReference>
<feature type="region of interest" description="Disordered" evidence="6">
    <location>
        <begin position="248"/>
        <end position="305"/>
    </location>
</feature>
<dbReference type="GO" id="GO:0000472">
    <property type="term" value="P:endonucleolytic cleavage to generate mature 5'-end of SSU-rRNA from (SSU-rRNA, 5.8S rRNA, LSU-rRNA)"/>
    <property type="evidence" value="ECO:0007669"/>
    <property type="project" value="TreeGrafter"/>
</dbReference>
<keyword evidence="4" id="KW-0539">Nucleus</keyword>
<feature type="compositionally biased region" description="Basic and acidic residues" evidence="6">
    <location>
        <begin position="104"/>
        <end position="114"/>
    </location>
</feature>
<evidence type="ECO:0000313" key="7">
    <source>
        <dbReference type="EMBL" id="OLY84602.1"/>
    </source>
</evidence>